<feature type="transmembrane region" description="Helical" evidence="3">
    <location>
        <begin position="259"/>
        <end position="280"/>
    </location>
</feature>
<dbReference type="InterPro" id="IPR036259">
    <property type="entry name" value="MFS_trans_sf"/>
</dbReference>
<feature type="transmembrane region" description="Helical" evidence="3">
    <location>
        <begin position="315"/>
        <end position="332"/>
    </location>
</feature>
<feature type="transmembrane region" description="Helical" evidence="3">
    <location>
        <begin position="45"/>
        <end position="66"/>
    </location>
</feature>
<keyword evidence="5" id="KW-1185">Reference proteome</keyword>
<feature type="transmembrane region" description="Helical" evidence="3">
    <location>
        <begin position="112"/>
        <end position="131"/>
    </location>
</feature>
<dbReference type="GO" id="GO:0015347">
    <property type="term" value="F:sodium-independent organic anion transmembrane transporter activity"/>
    <property type="evidence" value="ECO:0007669"/>
    <property type="project" value="TreeGrafter"/>
</dbReference>
<feature type="region of interest" description="Disordered" evidence="2">
    <location>
        <begin position="581"/>
        <end position="644"/>
    </location>
</feature>
<feature type="compositionally biased region" description="Acidic residues" evidence="2">
    <location>
        <begin position="633"/>
        <end position="644"/>
    </location>
</feature>
<dbReference type="Proteomes" id="UP001152888">
    <property type="component" value="Unassembled WGS sequence"/>
</dbReference>
<feature type="transmembrane region" description="Helical" evidence="3">
    <location>
        <begin position="176"/>
        <end position="195"/>
    </location>
</feature>
<dbReference type="SUPFAM" id="SSF103473">
    <property type="entry name" value="MFS general substrate transporter"/>
    <property type="match status" value="1"/>
</dbReference>
<feature type="compositionally biased region" description="Polar residues" evidence="2">
    <location>
        <begin position="583"/>
        <end position="594"/>
    </location>
</feature>
<keyword evidence="3" id="KW-0472">Membrane</keyword>
<feature type="compositionally biased region" description="Acidic residues" evidence="2">
    <location>
        <begin position="614"/>
        <end position="625"/>
    </location>
</feature>
<dbReference type="OrthoDB" id="5062115at2759"/>
<protein>
    <submittedName>
        <fullName evidence="4">Uncharacterized protein</fullName>
    </submittedName>
</protein>
<feature type="transmembrane region" description="Helical" evidence="3">
    <location>
        <begin position="429"/>
        <end position="453"/>
    </location>
</feature>
<sequence>MVRPSDIIWNVVAPAGNYLNDVDCGFRILPSKVSNWLKLQRLVRLGYFVIVLAMLGFVHGVLLNYVRGTAELWGEHYDMPKNVVGWFIYAGEVQGGIFAFAVAYWGSRTHRACWIGGLTIFLALAAATLAIPEIYKPYNATEIDRAITALTFCSKNTSRVIEIQVKRNFTIDMNTVMAHLFQLAMGLASVAYYSLGVTYIDDHVTPQHTPGYIGVVIAAKSVGNQVGIYSAWCPYVLRRNIFGTVGFFKSIRRILKNKFLLLNLLAYTLIQTALINFRLFENGFNQSKYHSTLHPFATSFNGLDRDQFTSQLLEQPMVAVFSMTTGLVMAKIKPRAKELVTSNIIIFLLIGMMFSMTVFWECVDDHEVKILGNATYVRIIDTSMNEHNCKLVQSMGQVHNVIITGLMASVFMSNTMLNMKSVDSKDTSLAIGLQFTFVGIIPYLIVRSIYYFTAEVLFCLIHGANGCEYYSEGLARFLSAVTVLLIFLAALVSGVVLFSLHDIQLYRRKKYCDSRDIDIVHLTLASSLEGDSGSTVEIFNGPAYQLRDMMRDIHQVQIHEVNKPNEEPEPTAIFEMCKVKPRPSTSQTQETQVHQNEDEITIEEILDTLRELDSEYEDESDEDPEKIDKKHEDDDDVIEEESKC</sequence>
<dbReference type="GO" id="GO:0043252">
    <property type="term" value="P:sodium-independent organic anion transport"/>
    <property type="evidence" value="ECO:0007669"/>
    <property type="project" value="TreeGrafter"/>
</dbReference>
<proteinExistence type="predicted"/>
<dbReference type="PANTHER" id="PTHR11388:SF158">
    <property type="entry name" value="ORGANIC ANION TRANSPORTING POLYPEPTIDE 33EB"/>
    <property type="match status" value="1"/>
</dbReference>
<dbReference type="Pfam" id="PF03137">
    <property type="entry name" value="OATP"/>
    <property type="match status" value="2"/>
</dbReference>
<feature type="transmembrane region" description="Helical" evidence="3">
    <location>
        <begin position="398"/>
        <end position="417"/>
    </location>
</feature>
<dbReference type="AlphaFoldDB" id="A0A9P0KFB2"/>
<keyword evidence="3" id="KW-0812">Transmembrane</keyword>
<keyword evidence="3" id="KW-1133">Transmembrane helix</keyword>
<keyword evidence="1" id="KW-1015">Disulfide bond</keyword>
<evidence type="ECO:0000313" key="4">
    <source>
        <dbReference type="EMBL" id="CAH1974456.1"/>
    </source>
</evidence>
<evidence type="ECO:0000313" key="5">
    <source>
        <dbReference type="Proteomes" id="UP001152888"/>
    </source>
</evidence>
<name>A0A9P0KFB2_ACAOB</name>
<dbReference type="PANTHER" id="PTHR11388">
    <property type="entry name" value="ORGANIC ANION TRANSPORTER"/>
    <property type="match status" value="1"/>
</dbReference>
<feature type="transmembrane region" description="Helical" evidence="3">
    <location>
        <begin position="339"/>
        <end position="360"/>
    </location>
</feature>
<gene>
    <name evidence="4" type="ORF">ACAOBT_LOCUS11102</name>
</gene>
<reference evidence="4" key="1">
    <citation type="submission" date="2022-03" db="EMBL/GenBank/DDBJ databases">
        <authorList>
            <person name="Sayadi A."/>
        </authorList>
    </citation>
    <scope>NUCLEOTIDE SEQUENCE</scope>
</reference>
<evidence type="ECO:0000256" key="2">
    <source>
        <dbReference type="SAM" id="MobiDB-lite"/>
    </source>
</evidence>
<accession>A0A9P0KFB2</accession>
<dbReference type="GO" id="GO:0016323">
    <property type="term" value="C:basolateral plasma membrane"/>
    <property type="evidence" value="ECO:0007669"/>
    <property type="project" value="TreeGrafter"/>
</dbReference>
<feature type="transmembrane region" description="Helical" evidence="3">
    <location>
        <begin position="473"/>
        <end position="500"/>
    </location>
</feature>
<feature type="transmembrane region" description="Helical" evidence="3">
    <location>
        <begin position="86"/>
        <end position="105"/>
    </location>
</feature>
<dbReference type="InterPro" id="IPR004156">
    <property type="entry name" value="OATP"/>
</dbReference>
<dbReference type="EMBL" id="CAKOFQ010006825">
    <property type="protein sequence ID" value="CAH1974456.1"/>
    <property type="molecule type" value="Genomic_DNA"/>
</dbReference>
<evidence type="ECO:0000256" key="3">
    <source>
        <dbReference type="SAM" id="Phobius"/>
    </source>
</evidence>
<comment type="caution">
    <text evidence="4">The sequence shown here is derived from an EMBL/GenBank/DDBJ whole genome shotgun (WGS) entry which is preliminary data.</text>
</comment>
<organism evidence="4 5">
    <name type="scientific">Acanthoscelides obtectus</name>
    <name type="common">Bean weevil</name>
    <name type="synonym">Bruchus obtectus</name>
    <dbReference type="NCBI Taxonomy" id="200917"/>
    <lineage>
        <taxon>Eukaryota</taxon>
        <taxon>Metazoa</taxon>
        <taxon>Ecdysozoa</taxon>
        <taxon>Arthropoda</taxon>
        <taxon>Hexapoda</taxon>
        <taxon>Insecta</taxon>
        <taxon>Pterygota</taxon>
        <taxon>Neoptera</taxon>
        <taxon>Endopterygota</taxon>
        <taxon>Coleoptera</taxon>
        <taxon>Polyphaga</taxon>
        <taxon>Cucujiformia</taxon>
        <taxon>Chrysomeloidea</taxon>
        <taxon>Chrysomelidae</taxon>
        <taxon>Bruchinae</taxon>
        <taxon>Bruchini</taxon>
        <taxon>Acanthoscelides</taxon>
    </lineage>
</organism>
<evidence type="ECO:0000256" key="1">
    <source>
        <dbReference type="ARBA" id="ARBA00023157"/>
    </source>
</evidence>